<proteinExistence type="predicted"/>
<evidence type="ECO:0000313" key="1">
    <source>
        <dbReference type="EMBL" id="KAF2715406.1"/>
    </source>
</evidence>
<name>A0A6G1KR87_9PLEO</name>
<dbReference type="EMBL" id="MU005764">
    <property type="protein sequence ID" value="KAF2715406.1"/>
    <property type="molecule type" value="Genomic_DNA"/>
</dbReference>
<sequence>MWYGMVCIEGWGITMIYVSRAHAWPCSFYRPSQIPPDHRAPQPPFQSICPNENADRRVRQLRFMMLPSATDVESGAMPDHVQKDSKRT</sequence>
<accession>A0A6G1KR87</accession>
<keyword evidence="2" id="KW-1185">Reference proteome</keyword>
<evidence type="ECO:0000313" key="2">
    <source>
        <dbReference type="Proteomes" id="UP000799428"/>
    </source>
</evidence>
<reference evidence="1" key="1">
    <citation type="journal article" date="2020" name="Stud. Mycol.">
        <title>101 Dothideomycetes genomes: a test case for predicting lifestyles and emergence of pathogens.</title>
        <authorList>
            <person name="Haridas S."/>
            <person name="Albert R."/>
            <person name="Binder M."/>
            <person name="Bloem J."/>
            <person name="Labutti K."/>
            <person name="Salamov A."/>
            <person name="Andreopoulos B."/>
            <person name="Baker S."/>
            <person name="Barry K."/>
            <person name="Bills G."/>
            <person name="Bluhm B."/>
            <person name="Cannon C."/>
            <person name="Castanera R."/>
            <person name="Culley D."/>
            <person name="Daum C."/>
            <person name="Ezra D."/>
            <person name="Gonzalez J."/>
            <person name="Henrissat B."/>
            <person name="Kuo A."/>
            <person name="Liang C."/>
            <person name="Lipzen A."/>
            <person name="Lutzoni F."/>
            <person name="Magnuson J."/>
            <person name="Mondo S."/>
            <person name="Nolan M."/>
            <person name="Ohm R."/>
            <person name="Pangilinan J."/>
            <person name="Park H.-J."/>
            <person name="Ramirez L."/>
            <person name="Alfaro M."/>
            <person name="Sun H."/>
            <person name="Tritt A."/>
            <person name="Yoshinaga Y."/>
            <person name="Zwiers L.-H."/>
            <person name="Turgeon B."/>
            <person name="Goodwin S."/>
            <person name="Spatafora J."/>
            <person name="Crous P."/>
            <person name="Grigoriev I."/>
        </authorList>
    </citation>
    <scope>NUCLEOTIDE SEQUENCE</scope>
    <source>
        <strain evidence="1">CBS 279.74</strain>
    </source>
</reference>
<organism evidence="1 2">
    <name type="scientific">Pleomassaria siparia CBS 279.74</name>
    <dbReference type="NCBI Taxonomy" id="1314801"/>
    <lineage>
        <taxon>Eukaryota</taxon>
        <taxon>Fungi</taxon>
        <taxon>Dikarya</taxon>
        <taxon>Ascomycota</taxon>
        <taxon>Pezizomycotina</taxon>
        <taxon>Dothideomycetes</taxon>
        <taxon>Pleosporomycetidae</taxon>
        <taxon>Pleosporales</taxon>
        <taxon>Pleomassariaceae</taxon>
        <taxon>Pleomassaria</taxon>
    </lineage>
</organism>
<gene>
    <name evidence="1" type="ORF">K504DRAFT_26113</name>
</gene>
<protein>
    <submittedName>
        <fullName evidence="1">Uncharacterized protein</fullName>
    </submittedName>
</protein>
<dbReference type="Proteomes" id="UP000799428">
    <property type="component" value="Unassembled WGS sequence"/>
</dbReference>
<dbReference type="AlphaFoldDB" id="A0A6G1KR87"/>